<keyword evidence="2" id="KW-0378">Hydrolase</keyword>
<reference evidence="2 3" key="1">
    <citation type="journal article" date="2022" name="Nat. Microbiol.">
        <title>The microbiome of a bacterivorous marine choanoflagellate contains a resource-demanding obligate bacterial associate.</title>
        <authorList>
            <person name="Needham D.M."/>
            <person name="Poirier C."/>
            <person name="Bachy C."/>
            <person name="George E.E."/>
            <person name="Wilken S."/>
            <person name="Yung C.C.M."/>
            <person name="Limardo A.J."/>
            <person name="Morando M."/>
            <person name="Sudek L."/>
            <person name="Malmstrom R.R."/>
            <person name="Keeling P.J."/>
            <person name="Santoro A.E."/>
            <person name="Worden A.Z."/>
        </authorList>
    </citation>
    <scope>NUCLEOTIDE SEQUENCE [LARGE SCALE GENOMIC DNA]</scope>
    <source>
        <strain evidence="2 3">Comchoano-2</strain>
    </source>
</reference>
<dbReference type="PANTHER" id="PTHR37486:SF1">
    <property type="entry name" value="STRINGENT STARVATION PROTEIN B"/>
    <property type="match status" value="1"/>
</dbReference>
<dbReference type="EMBL" id="JAKUDN010000002">
    <property type="protein sequence ID" value="MCP8352430.1"/>
    <property type="molecule type" value="Genomic_DNA"/>
</dbReference>
<evidence type="ECO:0000313" key="3">
    <source>
        <dbReference type="Proteomes" id="UP001320768"/>
    </source>
</evidence>
<comment type="caution">
    <text evidence="2">The sequence shown here is derived from an EMBL/GenBank/DDBJ whole genome shotgun (WGS) entry which is preliminary data.</text>
</comment>
<protein>
    <submittedName>
        <fullName evidence="2">ClpXP protease specificity-enhancing factor SspB</fullName>
    </submittedName>
</protein>
<evidence type="ECO:0000313" key="2">
    <source>
        <dbReference type="EMBL" id="MCP8352430.1"/>
    </source>
</evidence>
<organism evidence="2 3">
    <name type="scientific">Candidatus Synchoanobacter obligatus</name>
    <dbReference type="NCBI Taxonomy" id="2919597"/>
    <lineage>
        <taxon>Bacteria</taxon>
        <taxon>Pseudomonadati</taxon>
        <taxon>Pseudomonadota</taxon>
        <taxon>Gammaproteobacteria</taxon>
        <taxon>Candidatus Comchoanobacterales</taxon>
        <taxon>Candidatus Comchoanobacteraceae</taxon>
        <taxon>Candidatus Synchoanobacter</taxon>
    </lineage>
</organism>
<dbReference type="Proteomes" id="UP001320768">
    <property type="component" value="Unassembled WGS sequence"/>
</dbReference>
<keyword evidence="2" id="KW-0645">Protease</keyword>
<accession>A0ABT1L5H1</accession>
<sequence>MTMKSTKPYLFRAMYQWIVDSQCTPLVLARTDILGAVVPEGYAKDGQIMLDIAQDSVKDFLVDDHVLSFKAVFGDDVCQVRFPMVAILAIYAAENGKGLEFGPEEDENSGDQDQSGSPELRVL</sequence>
<evidence type="ECO:0000256" key="1">
    <source>
        <dbReference type="SAM" id="MobiDB-lite"/>
    </source>
</evidence>
<name>A0ABT1L5H1_9GAMM</name>
<dbReference type="Pfam" id="PF04386">
    <property type="entry name" value="SspB"/>
    <property type="match status" value="1"/>
</dbReference>
<gene>
    <name evidence="2" type="ORF">MKS91_03890</name>
</gene>
<dbReference type="InterPro" id="IPR007481">
    <property type="entry name" value="SspB"/>
</dbReference>
<dbReference type="Gene3D" id="2.30.30.220">
    <property type="entry name" value="SspB-like"/>
    <property type="match status" value="1"/>
</dbReference>
<proteinExistence type="predicted"/>
<keyword evidence="3" id="KW-1185">Reference proteome</keyword>
<dbReference type="GO" id="GO:0008233">
    <property type="term" value="F:peptidase activity"/>
    <property type="evidence" value="ECO:0007669"/>
    <property type="project" value="UniProtKB-KW"/>
</dbReference>
<dbReference type="SUPFAM" id="SSF101738">
    <property type="entry name" value="SspB-like"/>
    <property type="match status" value="1"/>
</dbReference>
<dbReference type="GO" id="GO:0006508">
    <property type="term" value="P:proteolysis"/>
    <property type="evidence" value="ECO:0007669"/>
    <property type="project" value="UniProtKB-KW"/>
</dbReference>
<dbReference type="RefSeq" id="WP_258569534.1">
    <property type="nucleotide sequence ID" value="NZ_JAKUDN010000002.1"/>
</dbReference>
<dbReference type="InterPro" id="IPR036760">
    <property type="entry name" value="SspB-like_sf"/>
</dbReference>
<dbReference type="PANTHER" id="PTHR37486">
    <property type="entry name" value="STRINGENT STARVATION PROTEIN B"/>
    <property type="match status" value="1"/>
</dbReference>
<feature type="region of interest" description="Disordered" evidence="1">
    <location>
        <begin position="100"/>
        <end position="123"/>
    </location>
</feature>